<dbReference type="Proteomes" id="UP000602198">
    <property type="component" value="Unassembled WGS sequence"/>
</dbReference>
<name>A0ABS1MIN7_9NOCA</name>
<accession>A0ABS1MIN7</accession>
<feature type="domain" description="DUF4132" evidence="1">
    <location>
        <begin position="851"/>
        <end position="1031"/>
    </location>
</feature>
<sequence>MHDTDAVPAVADWDEDSWEAPAAWWERGFPVRGLSPQQPITLDGSAASALADIVLRHHVSLTQLFDGIAGSGSSEIAAAAKAAMTDPETCSPLGAAVLAYVVDGLISRSHYGGSGRTVDAWVSTRGLGFAAEAVVHELDLRMGSGAAALVAPYLRSVYKPWHRIHSLHINIVRVRHLLAHASDAEYRQVVARLGELRNQATDTRIRIATSFLAPTEREWVAEDTRHPIPNARFDRSAALLLASAGTSAELTRIVEALQEDPLADFDGWPALYTALARFGAGCAPLVDRLIDQPDLESAEVSALTYALAQLPSDYAFSALLARIDRPRVPPVIDRTVRRYPRRALRLLPPVAKQSALGLALLRLAARAVPPTAPEAAAVADLLAGPSRIADRTELPEVLRIPPWERPRTRIKPLVLPDLVAPRPNSLDWAPGEREECAQQYVPLWDSLRADWSASLAGATTQDSYALPYLFVHAPEELMRPLLATTGSGPLWDGDDILPRVLARFGDEALPYVLAMVQSRAGSHGQILAPVTGTAVTALMMRWLDSKKAREHALTWFDRHLATALPELIAAALSKPGKHRLLAESALRALADRGHRAAIDSAAARFGDQVAEAIGVALDTDPLLRLPARIPALPKWLDPHALPPLALRDSGAALPVSAVRDVCVMLALCGPHGDYAGVAAVSEALDPKSRAEFAWGLFESWRLADYPSKDGWILHALGLFGDDETARRLGPWIRRWPGESSHARAVAGLDALLVIGTDIALMQLHRISERVKFKGIRTSAQEKIAELAAGLELTPEELADRLVPDFGLDAHGTLELDYGPRGFVVSFDEHLTPILFDAVRTGEDGWQPTTIRKTLPKPTATDDPDLAPAAYKSFTTLKKEVKSAAAGHIRRFERALAAQRRWSVTDHHRLFVEHPLLWQVTRRLVWATFDSDGAVTGSFRMAEDRTYADATDETITVPATATLGIAHPLHLGQDLPLWSELFADYEILQPFPQLHRDIHSLTPEERTATTLPRFQDRQAPAGRLLNLAQRGWRRGDYMEDIWSELSHDVDCGTVLIRLHDGGLISSRTDRSEKQPISVHLVARTSAERTPVFGDLDPITASELLRDLTILTA</sequence>
<dbReference type="Pfam" id="PF13569">
    <property type="entry name" value="DUF4132"/>
    <property type="match status" value="1"/>
</dbReference>
<gene>
    <name evidence="2" type="ORF">JK358_37655</name>
</gene>
<dbReference type="RefSeq" id="WP_201958350.1">
    <property type="nucleotide sequence ID" value="NZ_JAERRJ010000025.1"/>
</dbReference>
<protein>
    <submittedName>
        <fullName evidence="2">DUF4132 domain-containing protein</fullName>
    </submittedName>
</protein>
<proteinExistence type="predicted"/>
<reference evidence="2 3" key="1">
    <citation type="submission" date="2021-01" db="EMBL/GenBank/DDBJ databases">
        <title>WGS of actinomycetes isolated from Thailand.</title>
        <authorList>
            <person name="Thawai C."/>
        </authorList>
    </citation>
    <scope>NUCLEOTIDE SEQUENCE [LARGE SCALE GENOMIC DNA]</scope>
    <source>
        <strain evidence="2 3">LPG 2</strain>
    </source>
</reference>
<keyword evidence="3" id="KW-1185">Reference proteome</keyword>
<evidence type="ECO:0000313" key="2">
    <source>
        <dbReference type="EMBL" id="MBL1080136.1"/>
    </source>
</evidence>
<organism evidence="2 3">
    <name type="scientific">Nocardia acididurans</name>
    <dbReference type="NCBI Taxonomy" id="2802282"/>
    <lineage>
        <taxon>Bacteria</taxon>
        <taxon>Bacillati</taxon>
        <taxon>Actinomycetota</taxon>
        <taxon>Actinomycetes</taxon>
        <taxon>Mycobacteriales</taxon>
        <taxon>Nocardiaceae</taxon>
        <taxon>Nocardia</taxon>
    </lineage>
</organism>
<comment type="caution">
    <text evidence="2">The sequence shown here is derived from an EMBL/GenBank/DDBJ whole genome shotgun (WGS) entry which is preliminary data.</text>
</comment>
<evidence type="ECO:0000259" key="1">
    <source>
        <dbReference type="Pfam" id="PF13569"/>
    </source>
</evidence>
<evidence type="ECO:0000313" key="3">
    <source>
        <dbReference type="Proteomes" id="UP000602198"/>
    </source>
</evidence>
<dbReference type="InterPro" id="IPR025406">
    <property type="entry name" value="DUF4132"/>
</dbReference>
<dbReference type="EMBL" id="JAERRJ010000025">
    <property type="protein sequence ID" value="MBL1080136.1"/>
    <property type="molecule type" value="Genomic_DNA"/>
</dbReference>